<dbReference type="PANTHER" id="PTHR43798">
    <property type="entry name" value="MONOACYLGLYCEROL LIPASE"/>
    <property type="match status" value="1"/>
</dbReference>
<proteinExistence type="predicted"/>
<gene>
    <name evidence="2" type="ORF">V6590_12830</name>
</gene>
<keyword evidence="2" id="KW-0378">Hydrolase</keyword>
<dbReference type="EMBL" id="JBALHR010000007">
    <property type="protein sequence ID" value="MEH7829037.1"/>
    <property type="molecule type" value="Genomic_DNA"/>
</dbReference>
<feature type="domain" description="AB hydrolase-1" evidence="1">
    <location>
        <begin position="5"/>
        <end position="218"/>
    </location>
</feature>
<reference evidence="2" key="1">
    <citation type="submission" date="2024-02" db="EMBL/GenBank/DDBJ databases">
        <title>Genome sequences of strain Gemmobacter sp. JM10B15.</title>
        <authorList>
            <person name="Zhang M."/>
        </authorList>
    </citation>
    <scope>NUCLEOTIDE SEQUENCE</scope>
    <source>
        <strain evidence="2">JM10B15</strain>
    </source>
</reference>
<dbReference type="Proteomes" id="UP001431963">
    <property type="component" value="Unassembled WGS sequence"/>
</dbReference>
<name>A0ABU8BWF5_9RHOB</name>
<evidence type="ECO:0000313" key="3">
    <source>
        <dbReference type="Proteomes" id="UP001431963"/>
    </source>
</evidence>
<dbReference type="PANTHER" id="PTHR43798:SF33">
    <property type="entry name" value="HYDROLASE, PUTATIVE (AFU_ORTHOLOGUE AFUA_2G14860)-RELATED"/>
    <property type="match status" value="1"/>
</dbReference>
<dbReference type="InterPro" id="IPR050266">
    <property type="entry name" value="AB_hydrolase_sf"/>
</dbReference>
<dbReference type="Pfam" id="PF12697">
    <property type="entry name" value="Abhydrolase_6"/>
    <property type="match status" value="1"/>
</dbReference>
<evidence type="ECO:0000259" key="1">
    <source>
        <dbReference type="Pfam" id="PF12697"/>
    </source>
</evidence>
<dbReference type="RefSeq" id="WP_335423693.1">
    <property type="nucleotide sequence ID" value="NZ_JBALHR010000007.1"/>
</dbReference>
<dbReference type="InterPro" id="IPR029058">
    <property type="entry name" value="AB_hydrolase_fold"/>
</dbReference>
<dbReference type="SUPFAM" id="SSF53474">
    <property type="entry name" value="alpha/beta-Hydrolases"/>
    <property type="match status" value="1"/>
</dbReference>
<accession>A0ABU8BWF5</accession>
<dbReference type="Gene3D" id="3.40.50.1820">
    <property type="entry name" value="alpha/beta hydrolase"/>
    <property type="match status" value="1"/>
</dbReference>
<evidence type="ECO:0000313" key="2">
    <source>
        <dbReference type="EMBL" id="MEH7829037.1"/>
    </source>
</evidence>
<comment type="caution">
    <text evidence="2">The sequence shown here is derived from an EMBL/GenBank/DDBJ whole genome shotgun (WGS) entry which is preliminary data.</text>
</comment>
<protein>
    <submittedName>
        <fullName evidence="2">Alpha/beta hydrolase</fullName>
    </submittedName>
</protein>
<sequence>MKEPVVLIPGLACDARLFRHQLLHLSLHRPVMVVQPQGATVEEMSAALLPQLPPRSVLVGVGLGGDVALDLLRRSLDGFSRIVLISTDPLSEAPAIAAAREARMVAARSGRLFQAVAEEYPTADMGPNRARIEALLRDMAEHLGEGVYLRQQKAMQRRPDQQKTLRRAMIPALILGGRLDTLVPPRRHEFVAELMPFATLHMIEGVGHLLPLEAPEAVTTALEEFLRGPMLLR</sequence>
<keyword evidence="3" id="KW-1185">Reference proteome</keyword>
<dbReference type="InterPro" id="IPR000073">
    <property type="entry name" value="AB_hydrolase_1"/>
</dbReference>
<organism evidence="2 3">
    <name type="scientific">Gemmobacter denitrificans</name>
    <dbReference type="NCBI Taxonomy" id="3123040"/>
    <lineage>
        <taxon>Bacteria</taxon>
        <taxon>Pseudomonadati</taxon>
        <taxon>Pseudomonadota</taxon>
        <taxon>Alphaproteobacteria</taxon>
        <taxon>Rhodobacterales</taxon>
        <taxon>Paracoccaceae</taxon>
        <taxon>Gemmobacter</taxon>
    </lineage>
</organism>
<dbReference type="GO" id="GO:0016787">
    <property type="term" value="F:hydrolase activity"/>
    <property type="evidence" value="ECO:0007669"/>
    <property type="project" value="UniProtKB-KW"/>
</dbReference>